<accession>M1LPQ6</accession>
<dbReference type="PATRIC" id="fig|931276.5.peg.1020"/>
<keyword evidence="3" id="KW-1185">Reference proteome</keyword>
<feature type="region of interest" description="Disordered" evidence="1">
    <location>
        <begin position="45"/>
        <end position="87"/>
    </location>
</feature>
<dbReference type="STRING" id="36745.CLSAP_10690"/>
<dbReference type="RefSeq" id="WP_015391165.1">
    <property type="nucleotide sequence ID" value="NC_020291.1"/>
</dbReference>
<dbReference type="OrthoDB" id="1918563at2"/>
<dbReference type="KEGG" id="csr:Cspa_c10640"/>
<gene>
    <name evidence="2" type="ORF">Cspa_c10640</name>
</gene>
<feature type="compositionally biased region" description="Polar residues" evidence="1">
    <location>
        <begin position="71"/>
        <end position="87"/>
    </location>
</feature>
<evidence type="ECO:0000256" key="1">
    <source>
        <dbReference type="SAM" id="MobiDB-lite"/>
    </source>
</evidence>
<evidence type="ECO:0000313" key="3">
    <source>
        <dbReference type="Proteomes" id="UP000011728"/>
    </source>
</evidence>
<proteinExistence type="predicted"/>
<evidence type="ECO:0000313" key="2">
    <source>
        <dbReference type="EMBL" id="AGF54840.1"/>
    </source>
</evidence>
<dbReference type="HOGENOM" id="CLU_1945046_0_0_9"/>
<dbReference type="EMBL" id="CP004121">
    <property type="protein sequence ID" value="AGF54840.1"/>
    <property type="molecule type" value="Genomic_DNA"/>
</dbReference>
<reference evidence="2 3" key="1">
    <citation type="submission" date="2013-02" db="EMBL/GenBank/DDBJ databases">
        <title>Genome sequence of Clostridium saccharoperbutylacetonicum N1-4(HMT).</title>
        <authorList>
            <person name="Poehlein A."/>
            <person name="Daniel R."/>
        </authorList>
    </citation>
    <scope>NUCLEOTIDE SEQUENCE [LARGE SCALE GENOMIC DNA]</scope>
    <source>
        <strain evidence="3">N1-4(HMT)</strain>
    </source>
</reference>
<sequence>MKSNEIFKSTLTALKDSFITNDKIGLRVNFQYPFGTLPKNEFTISTSLRPEDDNGASDVSIPVGDNKDYTEANSSYNKQQSASSNPQGVIDSITQELTSVKLQQAIILSEIVGKPRSKTRRQRRRF</sequence>
<dbReference type="Proteomes" id="UP000011728">
    <property type="component" value="Chromosome"/>
</dbReference>
<protein>
    <submittedName>
        <fullName evidence="2">Uncharacterized protein</fullName>
    </submittedName>
</protein>
<organism evidence="2 3">
    <name type="scientific">Clostridium saccharoperbutylacetonicum N1-4(HMT)</name>
    <dbReference type="NCBI Taxonomy" id="931276"/>
    <lineage>
        <taxon>Bacteria</taxon>
        <taxon>Bacillati</taxon>
        <taxon>Bacillota</taxon>
        <taxon>Clostridia</taxon>
        <taxon>Eubacteriales</taxon>
        <taxon>Clostridiaceae</taxon>
        <taxon>Clostridium</taxon>
    </lineage>
</organism>
<name>M1LPQ6_9CLOT</name>
<dbReference type="eggNOG" id="ENOG5032K8H">
    <property type="taxonomic scope" value="Bacteria"/>
</dbReference>
<dbReference type="AlphaFoldDB" id="M1LPQ6"/>